<evidence type="ECO:0000313" key="4">
    <source>
        <dbReference type="Proteomes" id="UP000256661"/>
    </source>
</evidence>
<dbReference type="Pfam" id="PF13581">
    <property type="entry name" value="HATPase_c_2"/>
    <property type="match status" value="1"/>
</dbReference>
<dbReference type="InterPro" id="IPR003594">
    <property type="entry name" value="HATPase_dom"/>
</dbReference>
<comment type="caution">
    <text evidence="3">The sequence shown here is derived from an EMBL/GenBank/DDBJ whole genome shotgun (WGS) entry which is preliminary data.</text>
</comment>
<reference evidence="3 4" key="1">
    <citation type="submission" date="2018-08" db="EMBL/GenBank/DDBJ databases">
        <title>Sequencing the genomes of 1000 actinobacteria strains.</title>
        <authorList>
            <person name="Klenk H.-P."/>
        </authorList>
    </citation>
    <scope>NUCLEOTIDE SEQUENCE [LARGE SCALE GENOMIC DNA]</scope>
    <source>
        <strain evidence="3 4">DSM 43927</strain>
    </source>
</reference>
<keyword evidence="1" id="KW-0418">Kinase</keyword>
<dbReference type="GO" id="GO:0004674">
    <property type="term" value="F:protein serine/threonine kinase activity"/>
    <property type="evidence" value="ECO:0007669"/>
    <property type="project" value="UniProtKB-KW"/>
</dbReference>
<keyword evidence="1" id="KW-0808">Transferase</keyword>
<dbReference type="PANTHER" id="PTHR35526:SF3">
    <property type="entry name" value="ANTI-SIGMA-F FACTOR RSBW"/>
    <property type="match status" value="1"/>
</dbReference>
<evidence type="ECO:0000259" key="2">
    <source>
        <dbReference type="Pfam" id="PF13581"/>
    </source>
</evidence>
<dbReference type="InterPro" id="IPR036890">
    <property type="entry name" value="HATPase_C_sf"/>
</dbReference>
<dbReference type="Proteomes" id="UP000256661">
    <property type="component" value="Unassembled WGS sequence"/>
</dbReference>
<dbReference type="EMBL" id="QTTT01000001">
    <property type="protein sequence ID" value="REE96857.1"/>
    <property type="molecule type" value="Genomic_DNA"/>
</dbReference>
<gene>
    <name evidence="3" type="ORF">DFJ69_2310</name>
</gene>
<dbReference type="Gene3D" id="3.30.565.10">
    <property type="entry name" value="Histidine kinase-like ATPase, C-terminal domain"/>
    <property type="match status" value="1"/>
</dbReference>
<dbReference type="CDD" id="cd16936">
    <property type="entry name" value="HATPase_RsbW-like"/>
    <property type="match status" value="1"/>
</dbReference>
<keyword evidence="4" id="KW-1185">Reference proteome</keyword>
<protein>
    <recommendedName>
        <fullName evidence="2">Histidine kinase/HSP90-like ATPase domain-containing protein</fullName>
    </recommendedName>
</protein>
<accession>A0A3D9SM98</accession>
<organism evidence="3 4">
    <name type="scientific">Thermomonospora umbrina</name>
    <dbReference type="NCBI Taxonomy" id="111806"/>
    <lineage>
        <taxon>Bacteria</taxon>
        <taxon>Bacillati</taxon>
        <taxon>Actinomycetota</taxon>
        <taxon>Actinomycetes</taxon>
        <taxon>Streptosporangiales</taxon>
        <taxon>Thermomonosporaceae</taxon>
        <taxon>Thermomonospora</taxon>
    </lineage>
</organism>
<proteinExistence type="predicted"/>
<name>A0A3D9SM98_9ACTN</name>
<sequence length="141" mass="15390">MVANPDHLVISMLASPATAGLARTLIRPRLDKWGDLHILDDTFLVASELINNAIQETPGKNICFRLSRDAIYVVVAVWDSSPALPQTRPRTQPTLETLDLTPQGWDDNGGWGLPLVVALAADCGCKPDPQGGKWVWARLKP</sequence>
<dbReference type="PANTHER" id="PTHR35526">
    <property type="entry name" value="ANTI-SIGMA-F FACTOR RSBW-RELATED"/>
    <property type="match status" value="1"/>
</dbReference>
<dbReference type="InterPro" id="IPR050267">
    <property type="entry name" value="Anti-sigma-factor_SerPK"/>
</dbReference>
<feature type="domain" description="Histidine kinase/HSP90-like ATPase" evidence="2">
    <location>
        <begin position="39"/>
        <end position="137"/>
    </location>
</feature>
<dbReference type="AlphaFoldDB" id="A0A3D9SM98"/>
<evidence type="ECO:0000313" key="3">
    <source>
        <dbReference type="EMBL" id="REE96857.1"/>
    </source>
</evidence>
<evidence type="ECO:0000256" key="1">
    <source>
        <dbReference type="ARBA" id="ARBA00022527"/>
    </source>
</evidence>
<keyword evidence="1" id="KW-0723">Serine/threonine-protein kinase</keyword>
<dbReference type="SUPFAM" id="SSF55874">
    <property type="entry name" value="ATPase domain of HSP90 chaperone/DNA topoisomerase II/histidine kinase"/>
    <property type="match status" value="1"/>
</dbReference>